<organism evidence="2 3">
    <name type="scientific">Aspergillus terreus</name>
    <dbReference type="NCBI Taxonomy" id="33178"/>
    <lineage>
        <taxon>Eukaryota</taxon>
        <taxon>Fungi</taxon>
        <taxon>Dikarya</taxon>
        <taxon>Ascomycota</taxon>
        <taxon>Pezizomycotina</taxon>
        <taxon>Eurotiomycetes</taxon>
        <taxon>Eurotiomycetidae</taxon>
        <taxon>Eurotiales</taxon>
        <taxon>Aspergillaceae</taxon>
        <taxon>Aspergillus</taxon>
        <taxon>Aspergillus subgen. Circumdati</taxon>
    </lineage>
</organism>
<dbReference type="InterPro" id="IPR055560">
    <property type="entry name" value="DUF7136"/>
</dbReference>
<accession>A0A5M3ZAM0</accession>
<reference evidence="2 3" key="1">
    <citation type="submission" date="2020-01" db="EMBL/GenBank/DDBJ databases">
        <title>Aspergillus terreus IFO 6365 whole genome shotgun sequence.</title>
        <authorList>
            <person name="Kanamasa S."/>
            <person name="Takahashi H."/>
        </authorList>
    </citation>
    <scope>NUCLEOTIDE SEQUENCE [LARGE SCALE GENOMIC DNA]</scope>
    <source>
        <strain evidence="2 3">IFO 6365</strain>
    </source>
</reference>
<comment type="caution">
    <text evidence="2">The sequence shown here is derived from an EMBL/GenBank/DDBJ whole genome shotgun (WGS) entry which is preliminary data.</text>
</comment>
<dbReference type="EMBL" id="BLJY01000012">
    <property type="protein sequence ID" value="GFF20363.1"/>
    <property type="molecule type" value="Genomic_DNA"/>
</dbReference>
<dbReference type="AlphaFoldDB" id="A0A5M3ZAM0"/>
<dbReference type="VEuPathDB" id="FungiDB:ATEG_08082"/>
<dbReference type="OrthoDB" id="4490227at2759"/>
<feature type="domain" description="DUF7136" evidence="1">
    <location>
        <begin position="23"/>
        <end position="239"/>
    </location>
</feature>
<protein>
    <recommendedName>
        <fullName evidence="1">DUF7136 domain-containing protein</fullName>
    </recommendedName>
</protein>
<evidence type="ECO:0000259" key="1">
    <source>
        <dbReference type="Pfam" id="PF23584"/>
    </source>
</evidence>
<name>A0A5M3ZAM0_ASPTE</name>
<evidence type="ECO:0000313" key="3">
    <source>
        <dbReference type="Proteomes" id="UP000452235"/>
    </source>
</evidence>
<proteinExistence type="predicted"/>
<dbReference type="Proteomes" id="UP000452235">
    <property type="component" value="Unassembled WGS sequence"/>
</dbReference>
<keyword evidence="3" id="KW-1185">Reference proteome</keyword>
<evidence type="ECO:0000313" key="2">
    <source>
        <dbReference type="EMBL" id="GFF20363.1"/>
    </source>
</evidence>
<sequence length="272" mass="29386">MGLLRSWLLLAVTSGLAWSASSDKVAEVDLIFPRNESFSPSHLMPIVFAVQNPSLLSSLRPILSYRVSQLNVSSLDRIRKGDLIRLFEHNLTDVADPYLLYWSIDLAVEGTFKFTWQLTLDNCSYHSDTDIIDGYVFGGQLTQFYFSTKQGAAPPDLVAFAEEETCNRTLAQAVHVPSALELPPTRTAGWGGPSCAVSPDLSPTPGPCNVKMDSSAAASISASLTVDACNNWFRTGVSCPTPSSENAASMPQFPGTRACILAVGTWIAYSLA</sequence>
<dbReference type="Pfam" id="PF23584">
    <property type="entry name" value="DUF7136"/>
    <property type="match status" value="1"/>
</dbReference>
<gene>
    <name evidence="2" type="ORF">ATEIFO6365_0012011900</name>
</gene>